<feature type="region of interest" description="Disordered" evidence="9">
    <location>
        <begin position="105"/>
        <end position="144"/>
    </location>
</feature>
<evidence type="ECO:0000256" key="4">
    <source>
        <dbReference type="ARBA" id="ARBA00022980"/>
    </source>
</evidence>
<protein>
    <recommendedName>
        <fullName evidence="7 8">Small ribosomal subunit protein bS6</fullName>
    </recommendedName>
</protein>
<evidence type="ECO:0000256" key="1">
    <source>
        <dbReference type="ARBA" id="ARBA00009512"/>
    </source>
</evidence>
<dbReference type="HAMAP" id="MF_00360">
    <property type="entry name" value="Ribosomal_bS6"/>
    <property type="match status" value="1"/>
</dbReference>
<dbReference type="EMBL" id="JH611165">
    <property type="protein sequence ID" value="EJP73659.1"/>
    <property type="molecule type" value="Genomic_DNA"/>
</dbReference>
<name>J4KT14_9GAMM</name>
<dbReference type="InterPro" id="IPR020814">
    <property type="entry name" value="Ribosomal_S6_plastid/chlpt"/>
</dbReference>
<dbReference type="InterPro" id="IPR020815">
    <property type="entry name" value="Ribosomal_bS6_CS"/>
</dbReference>
<dbReference type="GO" id="GO:0070181">
    <property type="term" value="F:small ribosomal subunit rRNA binding"/>
    <property type="evidence" value="ECO:0007669"/>
    <property type="project" value="TreeGrafter"/>
</dbReference>
<dbReference type="AlphaFoldDB" id="J4KT14"/>
<evidence type="ECO:0000256" key="3">
    <source>
        <dbReference type="ARBA" id="ARBA00022884"/>
    </source>
</evidence>
<dbReference type="HOGENOM" id="CLU_113441_6_1_6"/>
<dbReference type="CDD" id="cd00473">
    <property type="entry name" value="bS6"/>
    <property type="match status" value="1"/>
</dbReference>
<dbReference type="SUPFAM" id="SSF54995">
    <property type="entry name" value="Ribosomal protein S6"/>
    <property type="match status" value="1"/>
</dbReference>
<evidence type="ECO:0000256" key="7">
    <source>
        <dbReference type="ARBA" id="ARBA00035294"/>
    </source>
</evidence>
<dbReference type="PROSITE" id="PS01048">
    <property type="entry name" value="RIBOSOMAL_S6"/>
    <property type="match status" value="1"/>
</dbReference>
<evidence type="ECO:0000256" key="6">
    <source>
        <dbReference type="ARBA" id="ARBA00035104"/>
    </source>
</evidence>
<dbReference type="Gene3D" id="3.30.70.60">
    <property type="match status" value="1"/>
</dbReference>
<organism evidence="10 11">
    <name type="scientific">SAR86 cluster bacterium SAR86B</name>
    <dbReference type="NCBI Taxonomy" id="1123867"/>
    <lineage>
        <taxon>Bacteria</taxon>
        <taxon>Pseudomonadati</taxon>
        <taxon>Pseudomonadota</taxon>
        <taxon>Gammaproteobacteria</taxon>
        <taxon>SAR86 cluster</taxon>
    </lineage>
</organism>
<dbReference type="PANTHER" id="PTHR21011:SF1">
    <property type="entry name" value="SMALL RIBOSOMAL SUBUNIT PROTEIN BS6M"/>
    <property type="match status" value="1"/>
</dbReference>
<evidence type="ECO:0000313" key="11">
    <source>
        <dbReference type="Proteomes" id="UP000010116"/>
    </source>
</evidence>
<dbReference type="Pfam" id="PF01250">
    <property type="entry name" value="Ribosomal_S6"/>
    <property type="match status" value="1"/>
</dbReference>
<dbReference type="GO" id="GO:0005840">
    <property type="term" value="C:ribosome"/>
    <property type="evidence" value="ECO:0007669"/>
    <property type="project" value="UniProtKB-KW"/>
</dbReference>
<evidence type="ECO:0000256" key="9">
    <source>
        <dbReference type="SAM" id="MobiDB-lite"/>
    </source>
</evidence>
<keyword evidence="4 8" id="KW-0689">Ribosomal protein</keyword>
<keyword evidence="3 8" id="KW-0694">RNA-binding</keyword>
<dbReference type="InterPro" id="IPR014717">
    <property type="entry name" value="Transl_elong_EF1B/ribsomal_bS6"/>
</dbReference>
<dbReference type="InterPro" id="IPR035980">
    <property type="entry name" value="Ribosomal_bS6_sf"/>
</dbReference>
<reference evidence="10 11" key="1">
    <citation type="journal article" date="2012" name="ISME J.">
        <title>Genomic insights to SAR86, an abundant and uncultivated marine bacterial lineage.</title>
        <authorList>
            <person name="Dupont C.L."/>
            <person name="Rusch D.B."/>
            <person name="Yooseph S."/>
            <person name="Lombardo M.J."/>
            <person name="Richter R.A."/>
            <person name="Valas R."/>
            <person name="Novotny M."/>
            <person name="Yee-Greenbaum J."/>
            <person name="Selengut J.D."/>
            <person name="Haft D.H."/>
            <person name="Halpern A.L."/>
            <person name="Lasken R.S."/>
            <person name="Nealson K."/>
            <person name="Friedman R."/>
            <person name="Venter J.C."/>
        </authorList>
    </citation>
    <scope>NUCLEOTIDE SEQUENCE [LARGE SCALE GENOMIC DNA]</scope>
</reference>
<feature type="compositionally biased region" description="Basic and acidic residues" evidence="9">
    <location>
        <begin position="119"/>
        <end position="144"/>
    </location>
</feature>
<gene>
    <name evidence="8" type="primary">rpsF</name>
    <name evidence="10" type="ORF">NT02SARS_0334</name>
</gene>
<keyword evidence="5 8" id="KW-0687">Ribonucleoprotein</keyword>
<dbReference type="GO" id="GO:0003735">
    <property type="term" value="F:structural constituent of ribosome"/>
    <property type="evidence" value="ECO:0007669"/>
    <property type="project" value="InterPro"/>
</dbReference>
<dbReference type="NCBIfam" id="TIGR00166">
    <property type="entry name" value="S6"/>
    <property type="match status" value="1"/>
</dbReference>
<dbReference type="Proteomes" id="UP000010116">
    <property type="component" value="Unassembled WGS sequence"/>
</dbReference>
<sequence>MKNYELVTIINPNLSSKVDAIKSDLEKLLSDNSFNIVKTEDIGRRQLAYTINNHHKGHYLIYSLEGNPAGLSEIESKLKYNESIIRYTVLKVFSHSDADSALFVESKTKKKQQADNPAEENKSKEVKESAEIAKDTSSKGEENE</sequence>
<evidence type="ECO:0000256" key="5">
    <source>
        <dbReference type="ARBA" id="ARBA00023274"/>
    </source>
</evidence>
<evidence type="ECO:0000256" key="2">
    <source>
        <dbReference type="ARBA" id="ARBA00022730"/>
    </source>
</evidence>
<dbReference type="PANTHER" id="PTHR21011">
    <property type="entry name" value="MITOCHONDRIAL 28S RIBOSOMAL PROTEIN S6"/>
    <property type="match status" value="1"/>
</dbReference>
<dbReference type="InterPro" id="IPR000529">
    <property type="entry name" value="Ribosomal_bS6"/>
</dbReference>
<comment type="function">
    <text evidence="6 8">Binds together with bS18 to 16S ribosomal RNA.</text>
</comment>
<proteinExistence type="inferred from homology"/>
<dbReference type="GO" id="GO:1990904">
    <property type="term" value="C:ribonucleoprotein complex"/>
    <property type="evidence" value="ECO:0007669"/>
    <property type="project" value="UniProtKB-KW"/>
</dbReference>
<evidence type="ECO:0000313" key="10">
    <source>
        <dbReference type="EMBL" id="EJP73659.1"/>
    </source>
</evidence>
<comment type="similarity">
    <text evidence="1 8">Belongs to the bacterial ribosomal protein bS6 family.</text>
</comment>
<evidence type="ECO:0000256" key="8">
    <source>
        <dbReference type="HAMAP-Rule" id="MF_00360"/>
    </source>
</evidence>
<keyword evidence="2 8" id="KW-0699">rRNA-binding</keyword>
<dbReference type="GO" id="GO:0005737">
    <property type="term" value="C:cytoplasm"/>
    <property type="evidence" value="ECO:0007669"/>
    <property type="project" value="UniProtKB-ARBA"/>
</dbReference>
<dbReference type="GO" id="GO:0006412">
    <property type="term" value="P:translation"/>
    <property type="evidence" value="ECO:0007669"/>
    <property type="project" value="UniProtKB-UniRule"/>
</dbReference>
<accession>J4KT14</accession>